<organism evidence="9 10">
    <name type="scientific">Thalictrum thalictroides</name>
    <name type="common">Rue-anemone</name>
    <name type="synonym">Anemone thalictroides</name>
    <dbReference type="NCBI Taxonomy" id="46969"/>
    <lineage>
        <taxon>Eukaryota</taxon>
        <taxon>Viridiplantae</taxon>
        <taxon>Streptophyta</taxon>
        <taxon>Embryophyta</taxon>
        <taxon>Tracheophyta</taxon>
        <taxon>Spermatophyta</taxon>
        <taxon>Magnoliopsida</taxon>
        <taxon>Ranunculales</taxon>
        <taxon>Ranunculaceae</taxon>
        <taxon>Thalictroideae</taxon>
        <taxon>Thalictrum</taxon>
    </lineage>
</organism>
<dbReference type="Pfam" id="PF10551">
    <property type="entry name" value="MULE"/>
    <property type="match status" value="1"/>
</dbReference>
<protein>
    <recommendedName>
        <fullName evidence="6">Protein FAR1-RELATED SEQUENCE</fullName>
    </recommendedName>
</protein>
<comment type="similarity">
    <text evidence="1 6">Belongs to the FHY3/FAR1 family.</text>
</comment>
<keyword evidence="10" id="KW-1185">Reference proteome</keyword>
<keyword evidence="4 6" id="KW-0862">Zinc</keyword>
<dbReference type="PROSITE" id="PS50966">
    <property type="entry name" value="ZF_SWIM"/>
    <property type="match status" value="1"/>
</dbReference>
<evidence type="ECO:0000256" key="3">
    <source>
        <dbReference type="ARBA" id="ARBA00022771"/>
    </source>
</evidence>
<dbReference type="AlphaFoldDB" id="A0A7J6VT00"/>
<evidence type="ECO:0000313" key="9">
    <source>
        <dbReference type="EMBL" id="KAF5187310.1"/>
    </source>
</evidence>
<dbReference type="InterPro" id="IPR006564">
    <property type="entry name" value="Znf_PMZ"/>
</dbReference>
<dbReference type="InterPro" id="IPR007527">
    <property type="entry name" value="Znf_SWIM"/>
</dbReference>
<dbReference type="GO" id="GO:0008270">
    <property type="term" value="F:zinc ion binding"/>
    <property type="evidence" value="ECO:0007669"/>
    <property type="project" value="UniProtKB-UniRule"/>
</dbReference>
<keyword evidence="3 5" id="KW-0863">Zinc-finger</keyword>
<dbReference type="PANTHER" id="PTHR31669:SF174">
    <property type="entry name" value="PROTEIN FAR1-RELATED SEQUENCE 10-RELATED"/>
    <property type="match status" value="1"/>
</dbReference>
<evidence type="ECO:0000259" key="8">
    <source>
        <dbReference type="PROSITE" id="PS50966"/>
    </source>
</evidence>
<dbReference type="Pfam" id="PF26175">
    <property type="entry name" value="HTH_FAR1"/>
    <property type="match status" value="1"/>
</dbReference>
<dbReference type="SMART" id="SM00575">
    <property type="entry name" value="ZnF_PMZ"/>
    <property type="match status" value="1"/>
</dbReference>
<dbReference type="PANTHER" id="PTHR31669">
    <property type="entry name" value="PROTEIN FAR1-RELATED SEQUENCE 10-RELATED"/>
    <property type="match status" value="1"/>
</dbReference>
<evidence type="ECO:0000256" key="5">
    <source>
        <dbReference type="PROSITE-ProRule" id="PRU00325"/>
    </source>
</evidence>
<proteinExistence type="inferred from homology"/>
<evidence type="ECO:0000256" key="4">
    <source>
        <dbReference type="ARBA" id="ARBA00022833"/>
    </source>
</evidence>
<gene>
    <name evidence="9" type="ORF">FRX31_023098</name>
</gene>
<reference evidence="9 10" key="1">
    <citation type="submission" date="2020-06" db="EMBL/GenBank/DDBJ databases">
        <title>Transcriptomic and genomic resources for Thalictrum thalictroides and T. hernandezii: Facilitating candidate gene discovery in an emerging model plant lineage.</title>
        <authorList>
            <person name="Arias T."/>
            <person name="Riano-Pachon D.M."/>
            <person name="Di Stilio V.S."/>
        </authorList>
    </citation>
    <scope>NUCLEOTIDE SEQUENCE [LARGE SCALE GENOMIC DNA]</scope>
    <source>
        <strain evidence="10">cv. WT478/WT964</strain>
        <tissue evidence="9">Leaves</tissue>
    </source>
</reference>
<comment type="caution">
    <text evidence="9">The sequence shown here is derived from an EMBL/GenBank/DDBJ whole genome shotgun (WGS) entry which is preliminary data.</text>
</comment>
<dbReference type="GO" id="GO:0006355">
    <property type="term" value="P:regulation of DNA-templated transcription"/>
    <property type="evidence" value="ECO:0007669"/>
    <property type="project" value="UniProtKB-UniRule"/>
</dbReference>
<dbReference type="InterPro" id="IPR004330">
    <property type="entry name" value="FAR1_DNA_bnd_dom"/>
</dbReference>
<dbReference type="InterPro" id="IPR031052">
    <property type="entry name" value="FHY3/FAR1"/>
</dbReference>
<keyword evidence="6" id="KW-0539">Nucleus</keyword>
<accession>A0A7J6VT00</accession>
<dbReference type="Pfam" id="PF03101">
    <property type="entry name" value="FAR1"/>
    <property type="match status" value="1"/>
</dbReference>
<evidence type="ECO:0000313" key="10">
    <source>
        <dbReference type="Proteomes" id="UP000554482"/>
    </source>
</evidence>
<name>A0A7J6VT00_THATH</name>
<feature type="region of interest" description="Disordered" evidence="7">
    <location>
        <begin position="41"/>
        <end position="64"/>
    </location>
</feature>
<dbReference type="OrthoDB" id="591056at2759"/>
<comment type="subcellular location">
    <subcellularLocation>
        <location evidence="6">Nucleus</location>
    </subcellularLocation>
</comment>
<dbReference type="InterPro" id="IPR018289">
    <property type="entry name" value="MULE_transposase_dom"/>
</dbReference>
<evidence type="ECO:0000256" key="6">
    <source>
        <dbReference type="RuleBase" id="RU367018"/>
    </source>
</evidence>
<feature type="domain" description="SWIM-type" evidence="8">
    <location>
        <begin position="570"/>
        <end position="606"/>
    </location>
</feature>
<keyword evidence="2 6" id="KW-0479">Metal-binding</keyword>
<dbReference type="GO" id="GO:0005634">
    <property type="term" value="C:nucleus"/>
    <property type="evidence" value="ECO:0007669"/>
    <property type="project" value="UniProtKB-SubCell"/>
</dbReference>
<evidence type="ECO:0000256" key="2">
    <source>
        <dbReference type="ARBA" id="ARBA00022723"/>
    </source>
</evidence>
<sequence length="868" mass="99365">MEIKSKLANNGGNCWVRRQECPCGELKCYIRYKEGNGEEEDLLKNEEQVEEDVEGGEASSSSATCQNPPFVGQKFYSDDDAFQYYANFAKTNGFAIRRESSKSSPRLGTYRRELVCYRAGVARHRKFATPERQKNRKSTLCGCQAKMTIVKEFLGTVPQWIVKKFSNDHNHELLKDDQLRLLPAYRKIPEVDRQRILLLRRAGYSTSHIMKILGSEKGGDPEKLPFLDRDVRNFIQSSNKKIDRGQDVMELLNMCKHMKERSVNFVYEYTLDEGGQLENLAWTYGHSVHAYEVFGDVVVFDVAFCEINYDKLLGVWFGVDNHGKIIFFCAALLQDGTSHSFAWALQTFLLLMKGKSPHTILTDLDLGLRDAILSELPHTKHAFCMWHVFSKLSSWFYFPLGSRYEEFKCEFTRLYNSDRVKDFECQWNQMVSHFGIGSNKHIVLLTAYRASWVLPYVKGCFHAGMRGFECSKLIDEFLKEIMSIQTHSENIFEKVCNICSFRSQGGGEEDMEDVCMKTSTPMEEHASTILTPYAFSLLQQEITMSMQYAAFEMPDGLYLVRHHKQMDGGHLVSWTPRDERIQCSCKEFEFTGILCRHTLRVLGLKNYFHIPEKYLPIRWRQESSLLHKITQSDSGDWPQTFHSLTASLFTESVISKERINYVQTELTKILIHVKDMQGSDGLLPSAPPIDVVEDEAGVENAVISSECDSIGNTCQSDTSYMFLVCNGILVFLGLVGSSSFKNSSSTDAGEVSNINGFYSMNVVEKEPYVQSVGNLDNVSLEEEDGEVGKESMIVEESAKEEQNGLFIRDEEEELNEKLDYFTDEVEEGNRLSTVELNKKFDDFIRRMKEEIRIEAQQRTFNDGSMISS</sequence>
<dbReference type="Pfam" id="PF04434">
    <property type="entry name" value="SWIM"/>
    <property type="match status" value="1"/>
</dbReference>
<evidence type="ECO:0000256" key="7">
    <source>
        <dbReference type="SAM" id="MobiDB-lite"/>
    </source>
</evidence>
<dbReference type="EMBL" id="JABWDY010028176">
    <property type="protein sequence ID" value="KAF5187310.1"/>
    <property type="molecule type" value="Genomic_DNA"/>
</dbReference>
<dbReference type="InterPro" id="IPR058778">
    <property type="entry name" value="HTH_FAR1-11-like"/>
</dbReference>
<comment type="function">
    <text evidence="6">Putative transcription activator involved in regulating light control of development.</text>
</comment>
<dbReference type="Proteomes" id="UP000554482">
    <property type="component" value="Unassembled WGS sequence"/>
</dbReference>
<evidence type="ECO:0000256" key="1">
    <source>
        <dbReference type="ARBA" id="ARBA00005889"/>
    </source>
</evidence>